<evidence type="ECO:0000313" key="2">
    <source>
        <dbReference type="Proteomes" id="UP000008720"/>
    </source>
</evidence>
<dbReference type="GO" id="GO:0016301">
    <property type="term" value="F:kinase activity"/>
    <property type="evidence" value="ECO:0007669"/>
    <property type="project" value="UniProtKB-KW"/>
</dbReference>
<proteinExistence type="predicted"/>
<dbReference type="CDD" id="cd24079">
    <property type="entry name" value="ASKHA_NBD_PG1100-like"/>
    <property type="match status" value="1"/>
</dbReference>
<dbReference type="SUPFAM" id="SSF53067">
    <property type="entry name" value="Actin-like ATPase domain"/>
    <property type="match status" value="2"/>
</dbReference>
<organism evidence="1 2">
    <name type="scientific">Marivirga tractuosa (strain ATCC 23168 / DSM 4126 / NBRC 15989 / NCIMB 1408 / VKM B-1430 / H-43)</name>
    <name type="common">Microscilla tractuosa</name>
    <name type="synonym">Flexibacter tractuosus</name>
    <dbReference type="NCBI Taxonomy" id="643867"/>
    <lineage>
        <taxon>Bacteria</taxon>
        <taxon>Pseudomonadati</taxon>
        <taxon>Bacteroidota</taxon>
        <taxon>Cytophagia</taxon>
        <taxon>Cytophagales</taxon>
        <taxon>Marivirgaceae</taxon>
        <taxon>Marivirga</taxon>
    </lineage>
</organism>
<name>E4TU37_MARTH</name>
<keyword evidence="1" id="KW-0418">Kinase</keyword>
<dbReference type="HOGENOM" id="CLU_084727_0_0_10"/>
<dbReference type="Gene3D" id="3.30.420.40">
    <property type="match status" value="2"/>
</dbReference>
<dbReference type="InterPro" id="IPR043129">
    <property type="entry name" value="ATPase_NBD"/>
</dbReference>
<evidence type="ECO:0000313" key="1">
    <source>
        <dbReference type="EMBL" id="ADR23059.1"/>
    </source>
</evidence>
<dbReference type="OrthoDB" id="871343at2"/>
<dbReference type="RefSeq" id="WP_013455201.1">
    <property type="nucleotide sequence ID" value="NC_014759.1"/>
</dbReference>
<dbReference type="STRING" id="643867.Ftrac_3084"/>
<dbReference type="AlphaFoldDB" id="E4TU37"/>
<reference evidence="1 2" key="1">
    <citation type="journal article" date="2011" name="Stand. Genomic Sci.">
        <title>Complete genome sequence of Marivirga tractuosa type strain (H-43).</title>
        <authorList>
            <person name="Pagani I."/>
            <person name="Chertkov O."/>
            <person name="Lapidus A."/>
            <person name="Lucas S."/>
            <person name="Del Rio T.G."/>
            <person name="Tice H."/>
            <person name="Copeland A."/>
            <person name="Cheng J.F."/>
            <person name="Nolan M."/>
            <person name="Saunders E."/>
            <person name="Pitluck S."/>
            <person name="Held B."/>
            <person name="Goodwin L."/>
            <person name="Liolios K."/>
            <person name="Ovchinikova G."/>
            <person name="Ivanova N."/>
            <person name="Mavromatis K."/>
            <person name="Pati A."/>
            <person name="Chen A."/>
            <person name="Palaniappan K."/>
            <person name="Land M."/>
            <person name="Hauser L."/>
            <person name="Jeffries C.D."/>
            <person name="Detter J.C."/>
            <person name="Han C."/>
            <person name="Tapia R."/>
            <person name="Ngatchou-Djao O.D."/>
            <person name="Rohde M."/>
            <person name="Goker M."/>
            <person name="Spring S."/>
            <person name="Sikorski J."/>
            <person name="Woyke T."/>
            <person name="Bristow J."/>
            <person name="Eisen J.A."/>
            <person name="Markowitz V."/>
            <person name="Hugenholtz P."/>
            <person name="Klenk H.P."/>
            <person name="Kyrpides N.C."/>
        </authorList>
    </citation>
    <scope>NUCLEOTIDE SEQUENCE [LARGE SCALE GENOMIC DNA]</scope>
    <source>
        <strain evidence="2">ATCC 23168 / DSM 4126 / NBRC 15989 / NCIMB 1408 / VKM B-1430 / H-43</strain>
    </source>
</reference>
<dbReference type="KEGG" id="mtt:Ftrac_3084"/>
<dbReference type="Proteomes" id="UP000008720">
    <property type="component" value="Chromosome"/>
</dbReference>
<sequence>MILIGTSGSTKCDWQLVDANKTLVRKSTKGMNPFFMDDVAISDIAKSLGSDILDRKSEIEVVYYFGAGCSSKHFASMVERGLSMVFNKSHLYVKEDIVAAAFATFNGEPSITALMGTGSNACHFDGDIVRQEVSGMDFILGDEGSRSHFGKMLLSKFLKKQLPPEIARDLEQEFRIDKEEILLNVYIKPYANVYLSSFSQFIKERIDHPYLKAMVKQSITEFVETYICSIKNYENLPVHFVGSVPHFFEEVVNEVLEEHQLIKGIFVEEPIDLLVSYLIKKHYKN</sequence>
<dbReference type="eggNOG" id="COG2971">
    <property type="taxonomic scope" value="Bacteria"/>
</dbReference>
<keyword evidence="1" id="KW-0808">Transferase</keyword>
<dbReference type="EMBL" id="CP002349">
    <property type="protein sequence ID" value="ADR23059.1"/>
    <property type="molecule type" value="Genomic_DNA"/>
</dbReference>
<protein>
    <submittedName>
        <fullName evidence="1">N-acetylglucosamine kinase</fullName>
    </submittedName>
</protein>
<accession>E4TU37</accession>
<gene>
    <name evidence="1" type="ordered locus">Ftrac_3084</name>
</gene>
<keyword evidence="2" id="KW-1185">Reference proteome</keyword>
<dbReference type="Gene3D" id="1.10.720.160">
    <property type="match status" value="1"/>
</dbReference>